<feature type="transmembrane region" description="Helical" evidence="2">
    <location>
        <begin position="158"/>
        <end position="177"/>
    </location>
</feature>
<sequence length="179" mass="19611">MMPFLTDINNLKMTKIKECADKAVIVVKVTSDTKEQERSNTAPVKVESQRANKASKENSKSGKPSAARRLNTAAGKKAATKKAGDYSSLTNLATSKKAVQMEKNYSLNEIEVMVAQYLPAEIITRLVASNSKIALAALGICKILATTIGPPVKQHVRALYYIFICAFTLVCIYYIYINS</sequence>
<reference evidence="4 5" key="1">
    <citation type="submission" date="2025-04" db="UniProtKB">
        <authorList>
            <consortium name="RefSeq"/>
        </authorList>
    </citation>
    <scope>IDENTIFICATION</scope>
    <source>
        <tissue evidence="4 5">Whole body</tissue>
    </source>
</reference>
<dbReference type="GeneID" id="112455057"/>
<protein>
    <submittedName>
        <fullName evidence="4 5">Protein mini spindles-like</fullName>
    </submittedName>
</protein>
<organism evidence="3 4">
    <name type="scientific">Temnothorax curvispinosus</name>
    <dbReference type="NCBI Taxonomy" id="300111"/>
    <lineage>
        <taxon>Eukaryota</taxon>
        <taxon>Metazoa</taxon>
        <taxon>Ecdysozoa</taxon>
        <taxon>Arthropoda</taxon>
        <taxon>Hexapoda</taxon>
        <taxon>Insecta</taxon>
        <taxon>Pterygota</taxon>
        <taxon>Neoptera</taxon>
        <taxon>Endopterygota</taxon>
        <taxon>Hymenoptera</taxon>
        <taxon>Apocrita</taxon>
        <taxon>Aculeata</taxon>
        <taxon>Formicoidea</taxon>
        <taxon>Formicidae</taxon>
        <taxon>Myrmicinae</taxon>
        <taxon>Temnothorax</taxon>
    </lineage>
</organism>
<evidence type="ECO:0000256" key="2">
    <source>
        <dbReference type="SAM" id="Phobius"/>
    </source>
</evidence>
<dbReference type="RefSeq" id="XP_024872519.1">
    <property type="nucleotide sequence ID" value="XM_025016751.1"/>
</dbReference>
<name>A0A6J1PRX7_9HYME</name>
<evidence type="ECO:0000313" key="4">
    <source>
        <dbReference type="RefSeq" id="XP_024872519.1"/>
    </source>
</evidence>
<keyword evidence="2" id="KW-0472">Membrane</keyword>
<proteinExistence type="predicted"/>
<evidence type="ECO:0000313" key="5">
    <source>
        <dbReference type="RefSeq" id="XP_024873861.1"/>
    </source>
</evidence>
<keyword evidence="3" id="KW-1185">Reference proteome</keyword>
<keyword evidence="2" id="KW-1133">Transmembrane helix</keyword>
<feature type="compositionally biased region" description="Basic and acidic residues" evidence="1">
    <location>
        <begin position="47"/>
        <end position="60"/>
    </location>
</feature>
<feature type="region of interest" description="Disordered" evidence="1">
    <location>
        <begin position="32"/>
        <end position="69"/>
    </location>
</feature>
<dbReference type="Proteomes" id="UP000504618">
    <property type="component" value="Unplaced"/>
</dbReference>
<gene>
    <name evidence="4" type="primary">LOC112455057</name>
    <name evidence="5" type="synonym">LOC112455889</name>
</gene>
<dbReference type="RefSeq" id="XP_024873861.1">
    <property type="nucleotide sequence ID" value="XM_025018093.1"/>
</dbReference>
<evidence type="ECO:0000313" key="3">
    <source>
        <dbReference type="Proteomes" id="UP000504618"/>
    </source>
</evidence>
<evidence type="ECO:0000256" key="1">
    <source>
        <dbReference type="SAM" id="MobiDB-lite"/>
    </source>
</evidence>
<keyword evidence="2" id="KW-0812">Transmembrane</keyword>
<feature type="transmembrane region" description="Helical" evidence="2">
    <location>
        <begin position="133"/>
        <end position="152"/>
    </location>
</feature>
<accession>A0A6J1PRX7</accession>
<dbReference type="AlphaFoldDB" id="A0A6J1PRX7"/>